<keyword evidence="6" id="KW-0732">Signal</keyword>
<evidence type="ECO:0000256" key="5">
    <source>
        <dbReference type="ARBA" id="ARBA00022723"/>
    </source>
</evidence>
<keyword evidence="5" id="KW-0479">Metal-binding</keyword>
<dbReference type="InterPro" id="IPR033810">
    <property type="entry name" value="Carboxypeptidase_T"/>
</dbReference>
<reference evidence="15 16" key="1">
    <citation type="journal article" date="2016" name="Nat. Commun.">
        <title>Thousands of microbial genomes shed light on interconnected biogeochemical processes in an aquifer system.</title>
        <authorList>
            <person name="Anantharaman K."/>
            <person name="Brown C.T."/>
            <person name="Hug L.A."/>
            <person name="Sharon I."/>
            <person name="Castelle C.J."/>
            <person name="Probst A.J."/>
            <person name="Thomas B.C."/>
            <person name="Singh A."/>
            <person name="Wilkins M.J."/>
            <person name="Karaoz U."/>
            <person name="Brodie E.L."/>
            <person name="Williams K.H."/>
            <person name="Hubbard S.S."/>
            <person name="Banfield J.F."/>
        </authorList>
    </citation>
    <scope>NUCLEOTIDE SEQUENCE [LARGE SCALE GENOMIC DNA]</scope>
</reference>
<dbReference type="InterPro" id="IPR036439">
    <property type="entry name" value="Dockerin_dom_sf"/>
</dbReference>
<dbReference type="SUPFAM" id="SSF63446">
    <property type="entry name" value="Type I dockerin domain"/>
    <property type="match status" value="1"/>
</dbReference>
<dbReference type="InterPro" id="IPR057246">
    <property type="entry name" value="CARBOXYPEPT_ZN_1"/>
</dbReference>
<evidence type="ECO:0000256" key="7">
    <source>
        <dbReference type="ARBA" id="ARBA00022801"/>
    </source>
</evidence>
<organism evidence="15 16">
    <name type="scientific">Candidatus Glassbacteria bacterium GWA2_58_10</name>
    <dbReference type="NCBI Taxonomy" id="1817865"/>
    <lineage>
        <taxon>Bacteria</taxon>
        <taxon>Candidatus Glassiibacteriota</taxon>
    </lineage>
</organism>
<accession>A0A1F5YDZ8</accession>
<dbReference type="AlphaFoldDB" id="A0A1F5YDZ8"/>
<dbReference type="InterPro" id="IPR002048">
    <property type="entry name" value="EF_hand_dom"/>
</dbReference>
<dbReference type="SUPFAM" id="SSF53187">
    <property type="entry name" value="Zn-dependent exopeptidases"/>
    <property type="match status" value="1"/>
</dbReference>
<keyword evidence="4" id="KW-0645">Protease</keyword>
<comment type="caution">
    <text evidence="15">The sequence shown here is derived from an EMBL/GenBank/DDBJ whole genome shotgun (WGS) entry which is preliminary data.</text>
</comment>
<dbReference type="InterPro" id="IPR018247">
    <property type="entry name" value="EF_Hand_1_Ca_BS"/>
</dbReference>
<evidence type="ECO:0000256" key="10">
    <source>
        <dbReference type="ARBA" id="ARBA00050859"/>
    </source>
</evidence>
<dbReference type="PROSITE" id="PS00018">
    <property type="entry name" value="EF_HAND_1"/>
    <property type="match status" value="1"/>
</dbReference>
<evidence type="ECO:0000256" key="12">
    <source>
        <dbReference type="PROSITE-ProRule" id="PRU01379"/>
    </source>
</evidence>
<proteinExistence type="inferred from homology"/>
<dbReference type="GO" id="GO:0004181">
    <property type="term" value="F:metallocarboxypeptidase activity"/>
    <property type="evidence" value="ECO:0007669"/>
    <property type="project" value="InterPro"/>
</dbReference>
<evidence type="ECO:0000256" key="4">
    <source>
        <dbReference type="ARBA" id="ARBA00022670"/>
    </source>
</evidence>
<evidence type="ECO:0000256" key="3">
    <source>
        <dbReference type="ARBA" id="ARBA00022645"/>
    </source>
</evidence>
<dbReference type="EMBL" id="MFIV01000115">
    <property type="protein sequence ID" value="OGF98384.1"/>
    <property type="molecule type" value="Genomic_DNA"/>
</dbReference>
<evidence type="ECO:0000259" key="13">
    <source>
        <dbReference type="PROSITE" id="PS50222"/>
    </source>
</evidence>
<dbReference type="Gene3D" id="1.10.1330.10">
    <property type="entry name" value="Dockerin domain"/>
    <property type="match status" value="1"/>
</dbReference>
<evidence type="ECO:0000313" key="16">
    <source>
        <dbReference type="Proteomes" id="UP000176992"/>
    </source>
</evidence>
<feature type="domain" description="Peptidase M14" evidence="14">
    <location>
        <begin position="112"/>
        <end position="422"/>
    </location>
</feature>
<dbReference type="PROSITE" id="PS52035">
    <property type="entry name" value="PEPTIDASE_M14"/>
    <property type="match status" value="1"/>
</dbReference>
<dbReference type="GO" id="GO:0004553">
    <property type="term" value="F:hydrolase activity, hydrolyzing O-glycosyl compounds"/>
    <property type="evidence" value="ECO:0007669"/>
    <property type="project" value="InterPro"/>
</dbReference>
<comment type="similarity">
    <text evidence="2 12">Belongs to the peptidase M14 family.</text>
</comment>
<comment type="catalytic activity">
    <reaction evidence="10">
        <text>Releases a C-terminal residue, which may be hydrophobic or positively charged.</text>
        <dbReference type="EC" id="3.4.17.18"/>
    </reaction>
</comment>
<dbReference type="Proteomes" id="UP000176992">
    <property type="component" value="Unassembled WGS sequence"/>
</dbReference>
<keyword evidence="9" id="KW-0482">Metalloprotease</keyword>
<evidence type="ECO:0000256" key="9">
    <source>
        <dbReference type="ARBA" id="ARBA00023049"/>
    </source>
</evidence>
<keyword evidence="3" id="KW-0121">Carboxypeptidase</keyword>
<evidence type="ECO:0000256" key="11">
    <source>
        <dbReference type="ARBA" id="ARBA00066554"/>
    </source>
</evidence>
<protein>
    <recommendedName>
        <fullName evidence="11">carboxypeptidase T</fullName>
        <ecNumber evidence="11">3.4.17.18</ecNumber>
    </recommendedName>
</protein>
<dbReference type="GO" id="GO:0005615">
    <property type="term" value="C:extracellular space"/>
    <property type="evidence" value="ECO:0007669"/>
    <property type="project" value="TreeGrafter"/>
</dbReference>
<dbReference type="GO" id="GO:0008270">
    <property type="term" value="F:zinc ion binding"/>
    <property type="evidence" value="ECO:0007669"/>
    <property type="project" value="InterPro"/>
</dbReference>
<dbReference type="PROSITE" id="PS00132">
    <property type="entry name" value="CARBOXYPEPT_ZN_1"/>
    <property type="match status" value="1"/>
</dbReference>
<dbReference type="CDD" id="cd14256">
    <property type="entry name" value="Dockerin_I"/>
    <property type="match status" value="1"/>
</dbReference>
<dbReference type="GO" id="GO:0005509">
    <property type="term" value="F:calcium ion binding"/>
    <property type="evidence" value="ECO:0007669"/>
    <property type="project" value="InterPro"/>
</dbReference>
<evidence type="ECO:0000313" key="15">
    <source>
        <dbReference type="EMBL" id="OGF98384.1"/>
    </source>
</evidence>
<dbReference type="CDD" id="cd03859">
    <property type="entry name" value="M14_CPT"/>
    <property type="match status" value="1"/>
</dbReference>
<dbReference type="FunFam" id="3.40.630.10:FF:000084">
    <property type="entry name" value="Carboxypeptidase B2"/>
    <property type="match status" value="1"/>
</dbReference>
<evidence type="ECO:0000259" key="14">
    <source>
        <dbReference type="PROSITE" id="PS52035"/>
    </source>
</evidence>
<dbReference type="GO" id="GO:0006508">
    <property type="term" value="P:proteolysis"/>
    <property type="evidence" value="ECO:0007669"/>
    <property type="project" value="UniProtKB-KW"/>
</dbReference>
<feature type="domain" description="EF-hand" evidence="13">
    <location>
        <begin position="565"/>
        <end position="591"/>
    </location>
</feature>
<dbReference type="InterPro" id="IPR000834">
    <property type="entry name" value="Peptidase_M14"/>
</dbReference>
<dbReference type="Pfam" id="PF00246">
    <property type="entry name" value="Peptidase_M14"/>
    <property type="match status" value="1"/>
</dbReference>
<dbReference type="Pfam" id="PF00404">
    <property type="entry name" value="Dockerin_1"/>
    <property type="match status" value="1"/>
</dbReference>
<evidence type="ECO:0000256" key="1">
    <source>
        <dbReference type="ARBA" id="ARBA00001947"/>
    </source>
</evidence>
<keyword evidence="8" id="KW-0862">Zinc</keyword>
<dbReference type="SMART" id="SM00631">
    <property type="entry name" value="Zn_pept"/>
    <property type="match status" value="1"/>
</dbReference>
<dbReference type="Gene3D" id="3.40.630.10">
    <property type="entry name" value="Zn peptidases"/>
    <property type="match status" value="1"/>
</dbReference>
<dbReference type="PANTHER" id="PTHR11705:SF143">
    <property type="entry name" value="SLL0236 PROTEIN"/>
    <property type="match status" value="1"/>
</dbReference>
<dbReference type="GO" id="GO:0000272">
    <property type="term" value="P:polysaccharide catabolic process"/>
    <property type="evidence" value="ECO:0007669"/>
    <property type="project" value="InterPro"/>
</dbReference>
<keyword evidence="7" id="KW-0378">Hydrolase</keyword>
<dbReference type="PANTHER" id="PTHR11705">
    <property type="entry name" value="PROTEASE FAMILY M14 CARBOXYPEPTIDASE A,B"/>
    <property type="match status" value="1"/>
</dbReference>
<dbReference type="PRINTS" id="PR00765">
    <property type="entry name" value="CRBOXYPTASEA"/>
</dbReference>
<evidence type="ECO:0000256" key="8">
    <source>
        <dbReference type="ARBA" id="ARBA00022833"/>
    </source>
</evidence>
<dbReference type="EC" id="3.4.17.18" evidence="11"/>
<dbReference type="InterPro" id="IPR002105">
    <property type="entry name" value="Dockerin_1_rpt"/>
</dbReference>
<sequence>MAALFFFYWLGEALAQAPSPDIPAMTWRLVEVRGADQAAQRLMAGAGIEIVGKESKGGLQALVNRAQQQWLDSLGLFTRVLIEDYGRWLAERNRAEAGLAAPQDLADGSLGGYFSPQEILAFVDSLIAGDTHGIISDTMIIGFSTWQNPLWVVKISAAPNADQDLPEVFFNSLIHAREAMSGMVLLYFMRYLVDNYGVTDSVTDLVDSRELYFMPLVNPDGYQINWDNYRNTGGFGLWRKNARDNNNNGALDQLLDGVDLNRNFPFQWGNIDFDYSSSSNPGSDSYRGASAASEPETKALIDFINKRSFTAAINLHTYSAVLINPFNYRDLRTPDSLLYDRLAGLLTAGNGYGHGNAIETLGYPANGELTDWEYADSASRGKIMSWTGEIGATKNGFWPARTEIPLEQKKNLAMLADLAKIAGFWPTLDSLAQVRAQPDSSRLHLRFRLSNLGILPNREKITVRLKVEAGGEFNPQDSVSPGDLSVAAVPPSERDSLLVDLSGSSGYYPAALEVYEGGRKLRSFAFQLKGNLSPFDLTRDGKTNIFDLLDMLRILASDQPTGADWSAYDLNHDGKVTVLDLIVLLKDLAKK</sequence>
<name>A0A1F5YDZ8_9BACT</name>
<gene>
    <name evidence="15" type="ORF">A2Z86_11795</name>
</gene>
<feature type="active site" description="Proton donor/acceptor" evidence="12">
    <location>
        <position position="389"/>
    </location>
</feature>
<evidence type="ECO:0000256" key="6">
    <source>
        <dbReference type="ARBA" id="ARBA00022729"/>
    </source>
</evidence>
<evidence type="ECO:0000256" key="2">
    <source>
        <dbReference type="ARBA" id="ARBA00005988"/>
    </source>
</evidence>
<comment type="cofactor">
    <cofactor evidence="1">
        <name>Zn(2+)</name>
        <dbReference type="ChEBI" id="CHEBI:29105"/>
    </cofactor>
</comment>
<dbReference type="PROSITE" id="PS50222">
    <property type="entry name" value="EF_HAND_2"/>
    <property type="match status" value="1"/>
</dbReference>